<comment type="caution">
    <text evidence="2">The sequence shown here is derived from an EMBL/GenBank/DDBJ whole genome shotgun (WGS) entry which is preliminary data.</text>
</comment>
<protein>
    <recommendedName>
        <fullName evidence="1">2EXR domain-containing protein</fullName>
    </recommendedName>
</protein>
<proteinExistence type="predicted"/>
<keyword evidence="3" id="KW-1185">Reference proteome</keyword>
<evidence type="ECO:0000313" key="3">
    <source>
        <dbReference type="Proteomes" id="UP001595075"/>
    </source>
</evidence>
<sequence length="410" mass="46305">MAITEHFTDPEKWHTIMTQSSKLKHLVIGVRWGHYHIREWVDAITEMRSVDTLIVTVGDFEPQHDGAYFTPRDKVDLFLVDWSWVNRGVGVSKEEAGEPKIVSWLAPADVKTRALNGITVPAASSDLVAVSVLALAVDPSEYETRSTPIAQRTLQLNANMSSVISSKSAQALIEKDDLPFTLFPKLPLELRLMIWECALPAPRIIALVASELLPTNSTKRYNAVKKPSPSNPVLLFVSYESRTVVLSTYRLVFRNLLHTPLYFDFSKDMLFFPRMTDLVLFVLGFKKSLTPGWRLDDVTEIQAVERLVVGIDSNASGRLDMAYLVMLLDDRLRKLSDLILTGEPPNSNLRRHRRPISLETFLEEFKANLSRCKGKAGGKVLGQPRLTTMAIDEIFEKCEGKMRIRLPRDS</sequence>
<dbReference type="PANTHER" id="PTHR35910">
    <property type="entry name" value="2EXR DOMAIN-CONTAINING PROTEIN"/>
    <property type="match status" value="1"/>
</dbReference>
<dbReference type="InterPro" id="IPR045518">
    <property type="entry name" value="2EXR"/>
</dbReference>
<dbReference type="EMBL" id="JAZHXI010000002">
    <property type="protein sequence ID" value="KAL2074935.1"/>
    <property type="molecule type" value="Genomic_DNA"/>
</dbReference>
<dbReference type="Pfam" id="PF20150">
    <property type="entry name" value="2EXR"/>
    <property type="match status" value="1"/>
</dbReference>
<feature type="domain" description="2EXR" evidence="1">
    <location>
        <begin position="180"/>
        <end position="270"/>
    </location>
</feature>
<organism evidence="2 3">
    <name type="scientific">Oculimacula yallundae</name>
    <dbReference type="NCBI Taxonomy" id="86028"/>
    <lineage>
        <taxon>Eukaryota</taxon>
        <taxon>Fungi</taxon>
        <taxon>Dikarya</taxon>
        <taxon>Ascomycota</taxon>
        <taxon>Pezizomycotina</taxon>
        <taxon>Leotiomycetes</taxon>
        <taxon>Helotiales</taxon>
        <taxon>Ploettnerulaceae</taxon>
        <taxon>Oculimacula</taxon>
    </lineage>
</organism>
<gene>
    <name evidence="2" type="ORF">VTL71DRAFT_8715</name>
</gene>
<evidence type="ECO:0000313" key="2">
    <source>
        <dbReference type="EMBL" id="KAL2074935.1"/>
    </source>
</evidence>
<reference evidence="2 3" key="1">
    <citation type="journal article" date="2024" name="Commun. Biol.">
        <title>Comparative genomic analysis of thermophilic fungi reveals convergent evolutionary adaptations and gene losses.</title>
        <authorList>
            <person name="Steindorff A.S."/>
            <person name="Aguilar-Pontes M.V."/>
            <person name="Robinson A.J."/>
            <person name="Andreopoulos B."/>
            <person name="LaButti K."/>
            <person name="Kuo A."/>
            <person name="Mondo S."/>
            <person name="Riley R."/>
            <person name="Otillar R."/>
            <person name="Haridas S."/>
            <person name="Lipzen A."/>
            <person name="Grimwood J."/>
            <person name="Schmutz J."/>
            <person name="Clum A."/>
            <person name="Reid I.D."/>
            <person name="Moisan M.C."/>
            <person name="Butler G."/>
            <person name="Nguyen T.T.M."/>
            <person name="Dewar K."/>
            <person name="Conant G."/>
            <person name="Drula E."/>
            <person name="Henrissat B."/>
            <person name="Hansel C."/>
            <person name="Singer S."/>
            <person name="Hutchinson M.I."/>
            <person name="de Vries R.P."/>
            <person name="Natvig D.O."/>
            <person name="Powell A.J."/>
            <person name="Tsang A."/>
            <person name="Grigoriev I.V."/>
        </authorList>
    </citation>
    <scope>NUCLEOTIDE SEQUENCE [LARGE SCALE GENOMIC DNA]</scope>
    <source>
        <strain evidence="2 3">CBS 494.80</strain>
    </source>
</reference>
<accession>A0ABR4CYD8</accession>
<dbReference type="Proteomes" id="UP001595075">
    <property type="component" value="Unassembled WGS sequence"/>
</dbReference>
<name>A0ABR4CYD8_9HELO</name>
<evidence type="ECO:0000259" key="1">
    <source>
        <dbReference type="Pfam" id="PF20150"/>
    </source>
</evidence>
<dbReference type="PANTHER" id="PTHR35910:SF6">
    <property type="entry name" value="2EXR DOMAIN-CONTAINING PROTEIN"/>
    <property type="match status" value="1"/>
</dbReference>